<protein>
    <submittedName>
        <fullName evidence="3">Cupin domain</fullName>
    </submittedName>
</protein>
<proteinExistence type="predicted"/>
<name>A0A4R1R873_9FIRM</name>
<evidence type="ECO:0000259" key="2">
    <source>
        <dbReference type="Pfam" id="PF07883"/>
    </source>
</evidence>
<feature type="region of interest" description="Disordered" evidence="1">
    <location>
        <begin position="66"/>
        <end position="114"/>
    </location>
</feature>
<dbReference type="AlphaFoldDB" id="A0A4R1R873"/>
<gene>
    <name evidence="3" type="ORF">EDD77_101195</name>
</gene>
<dbReference type="RefSeq" id="WP_394326278.1">
    <property type="nucleotide sequence ID" value="NZ_CABKVM010000016.1"/>
</dbReference>
<dbReference type="PANTHER" id="PTHR37694:SF1">
    <property type="entry name" value="SLR8022 PROTEIN"/>
    <property type="match status" value="1"/>
</dbReference>
<dbReference type="InterPro" id="IPR011051">
    <property type="entry name" value="RmlC_Cupin_sf"/>
</dbReference>
<dbReference type="Gene3D" id="2.60.120.10">
    <property type="entry name" value="Jelly Rolls"/>
    <property type="match status" value="1"/>
</dbReference>
<sequence length="280" mass="30804">MDNMTFEQAEQLLTTAQKDRIARCLWEELKLPQGLNQVEKAFAFGLYTFVQYEDRGALRQYFAPEEGQPAPEHAAHAPEEPPVLPQPEAPQQPAPAAPQPEPTPEITMPKTETRPDACVENIDLLEIKHTQPEQIRYTQAVPEKTDAPAQPPKAAPEQGAKKGGRPMYPYIKNIPHEQPQDLAALVSVQPGQIVSRTLAQNPAVSLTLFAFHEGEEISTHSSEGDAMVQVLEGEGLFTVDGVEHTVAAGQVLVMPAGKPHAVYAPRSFKMLLTVVFPRKE</sequence>
<dbReference type="InterPro" id="IPR013096">
    <property type="entry name" value="Cupin_2"/>
</dbReference>
<dbReference type="InterPro" id="IPR014710">
    <property type="entry name" value="RmlC-like_jellyroll"/>
</dbReference>
<comment type="caution">
    <text evidence="3">The sequence shown here is derived from an EMBL/GenBank/DDBJ whole genome shotgun (WGS) entry which is preliminary data.</text>
</comment>
<dbReference type="SUPFAM" id="SSF51182">
    <property type="entry name" value="RmlC-like cupins"/>
    <property type="match status" value="1"/>
</dbReference>
<organism evidence="3 4">
    <name type="scientific">Allofournierella massiliensis</name>
    <dbReference type="NCBI Taxonomy" id="1650663"/>
    <lineage>
        <taxon>Bacteria</taxon>
        <taxon>Bacillati</taxon>
        <taxon>Bacillota</taxon>
        <taxon>Clostridia</taxon>
        <taxon>Eubacteriales</taxon>
        <taxon>Oscillospiraceae</taxon>
        <taxon>Allofournierella</taxon>
    </lineage>
</organism>
<dbReference type="STRING" id="1650663.GCA_001486665_01802"/>
<evidence type="ECO:0000313" key="3">
    <source>
        <dbReference type="EMBL" id="TCL61739.1"/>
    </source>
</evidence>
<dbReference type="Pfam" id="PF07883">
    <property type="entry name" value="Cupin_2"/>
    <property type="match status" value="1"/>
</dbReference>
<dbReference type="EMBL" id="SLUM01000001">
    <property type="protein sequence ID" value="TCL61739.1"/>
    <property type="molecule type" value="Genomic_DNA"/>
</dbReference>
<dbReference type="PANTHER" id="PTHR37694">
    <property type="entry name" value="SLR8022 PROTEIN"/>
    <property type="match status" value="1"/>
</dbReference>
<accession>A0A4R1R873</accession>
<evidence type="ECO:0000313" key="4">
    <source>
        <dbReference type="Proteomes" id="UP000295184"/>
    </source>
</evidence>
<feature type="compositionally biased region" description="Pro residues" evidence="1">
    <location>
        <begin position="80"/>
        <end position="103"/>
    </location>
</feature>
<feature type="domain" description="Cupin type-2" evidence="2">
    <location>
        <begin position="208"/>
        <end position="275"/>
    </location>
</feature>
<reference evidence="3 4" key="1">
    <citation type="submission" date="2019-03" db="EMBL/GenBank/DDBJ databases">
        <title>Genomic Encyclopedia of Type Strains, Phase IV (KMG-IV): sequencing the most valuable type-strain genomes for metagenomic binning, comparative biology and taxonomic classification.</title>
        <authorList>
            <person name="Goeker M."/>
        </authorList>
    </citation>
    <scope>NUCLEOTIDE SEQUENCE [LARGE SCALE GENOMIC DNA]</scope>
    <source>
        <strain evidence="3 4">DSM 100451</strain>
    </source>
</reference>
<feature type="region of interest" description="Disordered" evidence="1">
    <location>
        <begin position="142"/>
        <end position="165"/>
    </location>
</feature>
<dbReference type="Proteomes" id="UP000295184">
    <property type="component" value="Unassembled WGS sequence"/>
</dbReference>
<evidence type="ECO:0000256" key="1">
    <source>
        <dbReference type="SAM" id="MobiDB-lite"/>
    </source>
</evidence>
<dbReference type="CDD" id="cd02230">
    <property type="entry name" value="cupin_HP0902-like"/>
    <property type="match status" value="1"/>
</dbReference>